<feature type="chain" id="PRO_5002097793" description="Lipoprotein" evidence="1">
    <location>
        <begin position="22"/>
        <end position="182"/>
    </location>
</feature>
<dbReference type="HOGENOM" id="CLU_125015_0_0_6"/>
<dbReference type="STRING" id="391936.S7S_16130"/>
<dbReference type="AlphaFoldDB" id="A0A0B4XT19"/>
<evidence type="ECO:0000313" key="3">
    <source>
        <dbReference type="Proteomes" id="UP000006764"/>
    </source>
</evidence>
<proteinExistence type="predicted"/>
<evidence type="ECO:0000313" key="2">
    <source>
        <dbReference type="EMBL" id="AJD49638.1"/>
    </source>
</evidence>
<keyword evidence="1" id="KW-0732">Signal</keyword>
<keyword evidence="3" id="KW-1185">Reference proteome</keyword>
<gene>
    <name evidence="2" type="ORF">S7S_16130</name>
</gene>
<name>A0A0B4XT19_9GAMM</name>
<sequence length="182" mass="19351">MNRLIGMAVVAVLLSGCVSGAKLDGMVHRAPAAEYPVALVDAVEVGEVAGGKATNPLWMTEISNDAFNGALIASLAEQGLLGESGRYRLHAQLVAVDRPIAGLNMTSTTHVFYQLEDTRTGEKLLAETVTASHTARTSEAFMGATRLRLAIEGAARENIRLLLARLQQLDIRDAGLSVMPIQ</sequence>
<evidence type="ECO:0000256" key="1">
    <source>
        <dbReference type="SAM" id="SignalP"/>
    </source>
</evidence>
<protein>
    <recommendedName>
        <fullName evidence="4">Lipoprotein</fullName>
    </recommendedName>
</protein>
<dbReference type="RefSeq" id="WP_008733283.1">
    <property type="nucleotide sequence ID" value="NZ_CP004387.1"/>
</dbReference>
<evidence type="ECO:0008006" key="4">
    <source>
        <dbReference type="Google" id="ProtNLM"/>
    </source>
</evidence>
<feature type="signal peptide" evidence="1">
    <location>
        <begin position="1"/>
        <end position="21"/>
    </location>
</feature>
<dbReference type="KEGG" id="apac:S7S_16130"/>
<dbReference type="EMBL" id="CP004387">
    <property type="protein sequence ID" value="AJD49638.1"/>
    <property type="molecule type" value="Genomic_DNA"/>
</dbReference>
<accession>A0A0B4XT19</accession>
<reference evidence="2 3" key="1">
    <citation type="journal article" date="2012" name="J. Bacteriol.">
        <title>Genome sequence of an alkane-degrading bacterium, Alcanivorax pacificus type strain W11-5, isolated from deep sea sediment.</title>
        <authorList>
            <person name="Lai Q."/>
            <person name="Shao Z."/>
        </authorList>
    </citation>
    <scope>NUCLEOTIDE SEQUENCE [LARGE SCALE GENOMIC DNA]</scope>
    <source>
        <strain evidence="2 3">W11-5</strain>
    </source>
</reference>
<dbReference type="OrthoDB" id="7365051at2"/>
<dbReference type="PROSITE" id="PS51257">
    <property type="entry name" value="PROKAR_LIPOPROTEIN"/>
    <property type="match status" value="1"/>
</dbReference>
<organism evidence="2 3">
    <name type="scientific">Isoalcanivorax pacificus W11-5</name>
    <dbReference type="NCBI Taxonomy" id="391936"/>
    <lineage>
        <taxon>Bacteria</taxon>
        <taxon>Pseudomonadati</taxon>
        <taxon>Pseudomonadota</taxon>
        <taxon>Gammaproteobacteria</taxon>
        <taxon>Oceanospirillales</taxon>
        <taxon>Alcanivoracaceae</taxon>
        <taxon>Isoalcanivorax</taxon>
    </lineage>
</organism>
<dbReference type="Proteomes" id="UP000006764">
    <property type="component" value="Chromosome"/>
</dbReference>